<accession>A0ABT8F5I2</accession>
<proteinExistence type="predicted"/>
<keyword evidence="2" id="KW-1185">Reference proteome</keyword>
<reference evidence="1" key="1">
    <citation type="submission" date="2023-06" db="EMBL/GenBank/DDBJ databases">
        <title>Cytophagales bacterium Strain LB-30, isolated from soil.</title>
        <authorList>
            <person name="Liu B."/>
        </authorList>
    </citation>
    <scope>NUCLEOTIDE SEQUENCE</scope>
    <source>
        <strain evidence="1">LB-30</strain>
    </source>
</reference>
<evidence type="ECO:0000313" key="2">
    <source>
        <dbReference type="Proteomes" id="UP001168552"/>
    </source>
</evidence>
<dbReference type="RefSeq" id="WP_320004257.1">
    <property type="nucleotide sequence ID" value="NZ_JAUHJS010000004.1"/>
</dbReference>
<organism evidence="1 2">
    <name type="scientific">Shiella aurantiaca</name>
    <dbReference type="NCBI Taxonomy" id="3058365"/>
    <lineage>
        <taxon>Bacteria</taxon>
        <taxon>Pseudomonadati</taxon>
        <taxon>Bacteroidota</taxon>
        <taxon>Cytophagia</taxon>
        <taxon>Cytophagales</taxon>
        <taxon>Shiellaceae</taxon>
        <taxon>Shiella</taxon>
    </lineage>
</organism>
<sequence>MDDISARKSTLKKSSEEYRKTLEGQFNSLKDNAEKWGKTVVIVGLSMFVVYKLVRALAGSDEAEERIILKSEGTPYPVPTYTERRYSIFDTIKEQIALFLIAIAREKLMKYLESLENESKDVTRKKTK</sequence>
<gene>
    <name evidence="1" type="ORF">QWY31_09450</name>
</gene>
<dbReference type="EMBL" id="JAUHJS010000004">
    <property type="protein sequence ID" value="MDN4165727.1"/>
    <property type="molecule type" value="Genomic_DNA"/>
</dbReference>
<protein>
    <submittedName>
        <fullName evidence="1">Uncharacterized protein</fullName>
    </submittedName>
</protein>
<comment type="caution">
    <text evidence="1">The sequence shown here is derived from an EMBL/GenBank/DDBJ whole genome shotgun (WGS) entry which is preliminary data.</text>
</comment>
<dbReference type="Proteomes" id="UP001168552">
    <property type="component" value="Unassembled WGS sequence"/>
</dbReference>
<name>A0ABT8F5I2_9BACT</name>
<evidence type="ECO:0000313" key="1">
    <source>
        <dbReference type="EMBL" id="MDN4165727.1"/>
    </source>
</evidence>